<protein>
    <recommendedName>
        <fullName evidence="4">Bet v I/Major latex protein domain-containing protein</fullName>
    </recommendedName>
</protein>
<gene>
    <name evidence="2" type="ORF">H6P81_005355</name>
</gene>
<dbReference type="GO" id="GO:0004864">
    <property type="term" value="F:protein phosphatase inhibitor activity"/>
    <property type="evidence" value="ECO:0007669"/>
    <property type="project" value="TreeGrafter"/>
</dbReference>
<accession>A0AAV7EVC6</accession>
<keyword evidence="1" id="KW-0812">Transmembrane</keyword>
<comment type="caution">
    <text evidence="2">The sequence shown here is derived from an EMBL/GenBank/DDBJ whole genome shotgun (WGS) entry which is preliminary data.</text>
</comment>
<keyword evidence="3" id="KW-1185">Reference proteome</keyword>
<dbReference type="InterPro" id="IPR050279">
    <property type="entry name" value="Plant_def-hormone_signal"/>
</dbReference>
<organism evidence="2 3">
    <name type="scientific">Aristolochia fimbriata</name>
    <name type="common">White veined hardy Dutchman's pipe vine</name>
    <dbReference type="NCBI Taxonomy" id="158543"/>
    <lineage>
        <taxon>Eukaryota</taxon>
        <taxon>Viridiplantae</taxon>
        <taxon>Streptophyta</taxon>
        <taxon>Embryophyta</taxon>
        <taxon>Tracheophyta</taxon>
        <taxon>Spermatophyta</taxon>
        <taxon>Magnoliopsida</taxon>
        <taxon>Magnoliidae</taxon>
        <taxon>Piperales</taxon>
        <taxon>Aristolochiaceae</taxon>
        <taxon>Aristolochia</taxon>
    </lineage>
</organism>
<dbReference type="GO" id="GO:0005737">
    <property type="term" value="C:cytoplasm"/>
    <property type="evidence" value="ECO:0007669"/>
    <property type="project" value="TreeGrafter"/>
</dbReference>
<dbReference type="AlphaFoldDB" id="A0AAV7EVC6"/>
<proteinExistence type="predicted"/>
<evidence type="ECO:0000256" key="1">
    <source>
        <dbReference type="SAM" id="Phobius"/>
    </source>
</evidence>
<dbReference type="InterPro" id="IPR023393">
    <property type="entry name" value="START-like_dom_sf"/>
</dbReference>
<dbReference type="SUPFAM" id="SSF55961">
    <property type="entry name" value="Bet v1-like"/>
    <property type="match status" value="2"/>
</dbReference>
<keyword evidence="1" id="KW-1133">Transmembrane helix</keyword>
<dbReference type="Gene3D" id="3.30.530.20">
    <property type="match status" value="2"/>
</dbReference>
<dbReference type="GO" id="GO:0005634">
    <property type="term" value="C:nucleus"/>
    <property type="evidence" value="ECO:0007669"/>
    <property type="project" value="TreeGrafter"/>
</dbReference>
<dbReference type="Proteomes" id="UP000825729">
    <property type="component" value="Unassembled WGS sequence"/>
</dbReference>
<keyword evidence="1" id="KW-0472">Membrane</keyword>
<dbReference type="PANTHER" id="PTHR31213">
    <property type="entry name" value="OS08G0374000 PROTEIN-RELATED"/>
    <property type="match status" value="1"/>
</dbReference>
<evidence type="ECO:0000313" key="3">
    <source>
        <dbReference type="Proteomes" id="UP000825729"/>
    </source>
</evidence>
<name>A0AAV7EVC6_ARIFI</name>
<feature type="transmembrane region" description="Helical" evidence="1">
    <location>
        <begin position="41"/>
        <end position="63"/>
    </location>
</feature>
<sequence>MKGQRVHEYVVPFPATDVWGVVGSLELPHLLSNMPGVHRNLTVMGDGSVGTILIFLYIAGWPFKGFRERISTLDHANRVKDVDVIQGGVLNYGYTSCRTRFEVLDLDDKGGSTGTSSTLRTTVSFDIDENKAPQNAVEMVALMQMDAVGKAIAMYLVEKNSRPRKLAGEQSFDQELAFPAADVWNVYGTLKLPELFRKAIPDVQWQGNGSVGTTFSITLNPGRLPNYKERLVTLDQKQRIKELDVIEGGVRIRDFTFYRIRSRIVENGPNSTVVKNSIRYELNPTSPTAAENMKLANILIVRTAGELTSDYLKEQKKGA</sequence>
<dbReference type="GO" id="GO:0009738">
    <property type="term" value="P:abscisic acid-activated signaling pathway"/>
    <property type="evidence" value="ECO:0007669"/>
    <property type="project" value="TreeGrafter"/>
</dbReference>
<dbReference type="EMBL" id="JAINDJ010000003">
    <property type="protein sequence ID" value="KAG9452451.1"/>
    <property type="molecule type" value="Genomic_DNA"/>
</dbReference>
<evidence type="ECO:0000313" key="2">
    <source>
        <dbReference type="EMBL" id="KAG9452451.1"/>
    </source>
</evidence>
<dbReference type="PANTHER" id="PTHR31213:SF19">
    <property type="entry name" value="BET V I_MAJOR LATEX PROTEIN DOMAIN-CONTAINING PROTEIN"/>
    <property type="match status" value="1"/>
</dbReference>
<reference evidence="2 3" key="1">
    <citation type="submission" date="2021-07" db="EMBL/GenBank/DDBJ databases">
        <title>The Aristolochia fimbriata genome: insights into angiosperm evolution, floral development and chemical biosynthesis.</title>
        <authorList>
            <person name="Jiao Y."/>
        </authorList>
    </citation>
    <scope>NUCLEOTIDE SEQUENCE [LARGE SCALE GENOMIC DNA]</scope>
    <source>
        <strain evidence="2">IBCAS-2021</strain>
        <tissue evidence="2">Leaf</tissue>
    </source>
</reference>
<dbReference type="GO" id="GO:0038023">
    <property type="term" value="F:signaling receptor activity"/>
    <property type="evidence" value="ECO:0007669"/>
    <property type="project" value="TreeGrafter"/>
</dbReference>
<evidence type="ECO:0008006" key="4">
    <source>
        <dbReference type="Google" id="ProtNLM"/>
    </source>
</evidence>
<dbReference type="GO" id="GO:0010427">
    <property type="term" value="F:abscisic acid binding"/>
    <property type="evidence" value="ECO:0007669"/>
    <property type="project" value="TreeGrafter"/>
</dbReference>